<dbReference type="Proteomes" id="UP000243459">
    <property type="component" value="Chromosome 3"/>
</dbReference>
<dbReference type="Gramene" id="ONK76223">
    <property type="protein sequence ID" value="ONK76223"/>
    <property type="gene ID" value="A4U43_C03F25290"/>
</dbReference>
<proteinExistence type="predicted"/>
<sequence>MELRHFVAYKDSVFRYNVHFGPPGVDLPTFEHILSQWDEKRKKFLFTNRNAREDIACSFNLEWVMEHTWFPNEEDLVDHNRDRKNMIWSRYFNNPEDEGDSSISIPKGGPTRRNVEQLFLKLVLSADRRDVKDFVLL</sequence>
<reference evidence="2" key="1">
    <citation type="journal article" date="2017" name="Nat. Commun.">
        <title>The asparagus genome sheds light on the origin and evolution of a young Y chromosome.</title>
        <authorList>
            <person name="Harkess A."/>
            <person name="Zhou J."/>
            <person name="Xu C."/>
            <person name="Bowers J.E."/>
            <person name="Van der Hulst R."/>
            <person name="Ayyampalayam S."/>
            <person name="Mercati F."/>
            <person name="Riccardi P."/>
            <person name="McKain M.R."/>
            <person name="Kakrana A."/>
            <person name="Tang H."/>
            <person name="Ray J."/>
            <person name="Groenendijk J."/>
            <person name="Arikit S."/>
            <person name="Mathioni S.M."/>
            <person name="Nakano M."/>
            <person name="Shan H."/>
            <person name="Telgmann-Rauber A."/>
            <person name="Kanno A."/>
            <person name="Yue Z."/>
            <person name="Chen H."/>
            <person name="Li W."/>
            <person name="Chen Y."/>
            <person name="Xu X."/>
            <person name="Zhang Y."/>
            <person name="Luo S."/>
            <person name="Chen H."/>
            <person name="Gao J."/>
            <person name="Mao Z."/>
            <person name="Pires J.C."/>
            <person name="Luo M."/>
            <person name="Kudrna D."/>
            <person name="Wing R.A."/>
            <person name="Meyers B.C."/>
            <person name="Yi K."/>
            <person name="Kong H."/>
            <person name="Lavrijsen P."/>
            <person name="Sunseri F."/>
            <person name="Falavigna A."/>
            <person name="Ye Y."/>
            <person name="Leebens-Mack J.H."/>
            <person name="Chen G."/>
        </authorList>
    </citation>
    <scope>NUCLEOTIDE SEQUENCE [LARGE SCALE GENOMIC DNA]</scope>
    <source>
        <strain evidence="2">cv. DH0086</strain>
    </source>
</reference>
<keyword evidence="2" id="KW-1185">Reference proteome</keyword>
<dbReference type="AlphaFoldDB" id="A0A5P1FER0"/>
<protein>
    <submittedName>
        <fullName evidence="1">Uncharacterized protein</fullName>
    </submittedName>
</protein>
<evidence type="ECO:0000313" key="2">
    <source>
        <dbReference type="Proteomes" id="UP000243459"/>
    </source>
</evidence>
<accession>A0A5P1FER0</accession>
<gene>
    <name evidence="1" type="ORF">A4U43_C03F25290</name>
</gene>
<dbReference type="EMBL" id="CM007383">
    <property type="protein sequence ID" value="ONK76223.1"/>
    <property type="molecule type" value="Genomic_DNA"/>
</dbReference>
<evidence type="ECO:0000313" key="1">
    <source>
        <dbReference type="EMBL" id="ONK76223.1"/>
    </source>
</evidence>
<organism evidence="1 2">
    <name type="scientific">Asparagus officinalis</name>
    <name type="common">Garden asparagus</name>
    <dbReference type="NCBI Taxonomy" id="4686"/>
    <lineage>
        <taxon>Eukaryota</taxon>
        <taxon>Viridiplantae</taxon>
        <taxon>Streptophyta</taxon>
        <taxon>Embryophyta</taxon>
        <taxon>Tracheophyta</taxon>
        <taxon>Spermatophyta</taxon>
        <taxon>Magnoliopsida</taxon>
        <taxon>Liliopsida</taxon>
        <taxon>Asparagales</taxon>
        <taxon>Asparagaceae</taxon>
        <taxon>Asparagoideae</taxon>
        <taxon>Asparagus</taxon>
    </lineage>
</organism>
<name>A0A5P1FER0_ASPOF</name>